<sequence length="78" mass="8278">ALAVILAILTLGLVLTFFSGKFSCFAGFKNRSGDFAGFLARRGHLGPADESGNTVSVTQLSVLAIGLVVDYRLLIFDQ</sequence>
<reference evidence="1 2" key="1">
    <citation type="submission" date="2017-09" db="EMBL/GenBank/DDBJ databases">
        <title>Depth-based differentiation of microbial function through sediment-hosted aquifers and enrichment of novel symbionts in the deep terrestrial subsurface.</title>
        <authorList>
            <person name="Probst A.J."/>
            <person name="Ladd B."/>
            <person name="Jarett J.K."/>
            <person name="Geller-Mcgrath D.E."/>
            <person name="Sieber C.M."/>
            <person name="Emerson J.B."/>
            <person name="Anantharaman K."/>
            <person name="Thomas B.C."/>
            <person name="Malmstrom R."/>
            <person name="Stieglmeier M."/>
            <person name="Klingl A."/>
            <person name="Woyke T."/>
            <person name="Ryan C.M."/>
            <person name="Banfield J.F."/>
        </authorList>
    </citation>
    <scope>NUCLEOTIDE SEQUENCE [LARGE SCALE GENOMIC DNA]</scope>
    <source>
        <strain evidence="1">CG11_big_fil_rev_8_21_14_0_20_40_15</strain>
    </source>
</reference>
<accession>A0A2H0KTL5</accession>
<evidence type="ECO:0000313" key="1">
    <source>
        <dbReference type="EMBL" id="PIQ75492.1"/>
    </source>
</evidence>
<organism evidence="1 2">
    <name type="scientific">Candidatus Portnoybacteria bacterium CG11_big_fil_rev_8_21_14_0_20_40_15</name>
    <dbReference type="NCBI Taxonomy" id="1974817"/>
    <lineage>
        <taxon>Bacteria</taxon>
        <taxon>Candidatus Portnoyibacteriota</taxon>
    </lineage>
</organism>
<comment type="caution">
    <text evidence="1">The sequence shown here is derived from an EMBL/GenBank/DDBJ whole genome shotgun (WGS) entry which is preliminary data.</text>
</comment>
<feature type="non-terminal residue" evidence="1">
    <location>
        <position position="1"/>
    </location>
</feature>
<dbReference type="AlphaFoldDB" id="A0A2H0KTL5"/>
<proteinExistence type="predicted"/>
<gene>
    <name evidence="1" type="ORF">COV84_00895</name>
</gene>
<dbReference type="Proteomes" id="UP000229317">
    <property type="component" value="Unassembled WGS sequence"/>
</dbReference>
<evidence type="ECO:0000313" key="2">
    <source>
        <dbReference type="Proteomes" id="UP000229317"/>
    </source>
</evidence>
<protein>
    <submittedName>
        <fullName evidence="1">Uncharacterized protein</fullName>
    </submittedName>
</protein>
<dbReference type="EMBL" id="PCVO01000014">
    <property type="protein sequence ID" value="PIQ75492.1"/>
    <property type="molecule type" value="Genomic_DNA"/>
</dbReference>
<name>A0A2H0KTL5_9BACT</name>